<organism evidence="6 7">
    <name type="scientific">Catenaria anguillulae PL171</name>
    <dbReference type="NCBI Taxonomy" id="765915"/>
    <lineage>
        <taxon>Eukaryota</taxon>
        <taxon>Fungi</taxon>
        <taxon>Fungi incertae sedis</taxon>
        <taxon>Blastocladiomycota</taxon>
        <taxon>Blastocladiomycetes</taxon>
        <taxon>Blastocladiales</taxon>
        <taxon>Catenariaceae</taxon>
        <taxon>Catenaria</taxon>
    </lineage>
</organism>
<dbReference type="EMBL" id="MCFL01000005">
    <property type="protein sequence ID" value="ORZ39408.1"/>
    <property type="molecule type" value="Genomic_DNA"/>
</dbReference>
<keyword evidence="3" id="KW-0539">Nucleus</keyword>
<proteinExistence type="inferred from homology"/>
<dbReference type="InterPro" id="IPR000467">
    <property type="entry name" value="G_patch_dom"/>
</dbReference>
<dbReference type="PANTHER" id="PTHR15818">
    <property type="entry name" value="G PATCH AND KOW-CONTAINING"/>
    <property type="match status" value="1"/>
</dbReference>
<dbReference type="Gene3D" id="2.30.30.30">
    <property type="match status" value="1"/>
</dbReference>
<evidence type="ECO:0000313" key="7">
    <source>
        <dbReference type="Proteomes" id="UP000193411"/>
    </source>
</evidence>
<feature type="domain" description="G-patch" evidence="5">
    <location>
        <begin position="130"/>
        <end position="179"/>
    </location>
</feature>
<dbReference type="AlphaFoldDB" id="A0A1Y2HXS8"/>
<dbReference type="STRING" id="765915.A0A1Y2HXS8"/>
<dbReference type="PANTHER" id="PTHR15818:SF2">
    <property type="entry name" value="G-PATCH DOMAIN AND KOW MOTIFS-CONTAINING PROTEIN"/>
    <property type="match status" value="1"/>
</dbReference>
<dbReference type="Pfam" id="PF12656">
    <property type="entry name" value="G-patch_2"/>
    <property type="match status" value="1"/>
</dbReference>
<feature type="compositionally biased region" description="Low complexity" evidence="4">
    <location>
        <begin position="73"/>
        <end position="97"/>
    </location>
</feature>
<feature type="region of interest" description="Disordered" evidence="4">
    <location>
        <begin position="1"/>
        <end position="114"/>
    </location>
</feature>
<protein>
    <submittedName>
        <fullName evidence="6">DExH-box splicing factor binding site-domain-containing protein</fullName>
    </submittedName>
</protein>
<feature type="compositionally biased region" description="Basic residues" evidence="4">
    <location>
        <begin position="29"/>
        <end position="45"/>
    </location>
</feature>
<dbReference type="InterPro" id="IPR014722">
    <property type="entry name" value="Rib_uL2_dom2"/>
</dbReference>
<dbReference type="Pfam" id="PF25088">
    <property type="entry name" value="GPKOW_C"/>
    <property type="match status" value="1"/>
</dbReference>
<reference evidence="6 7" key="1">
    <citation type="submission" date="2016-07" db="EMBL/GenBank/DDBJ databases">
        <title>Pervasive Adenine N6-methylation of Active Genes in Fungi.</title>
        <authorList>
            <consortium name="DOE Joint Genome Institute"/>
            <person name="Mondo S.J."/>
            <person name="Dannebaum R.O."/>
            <person name="Kuo R.C."/>
            <person name="Labutti K."/>
            <person name="Haridas S."/>
            <person name="Kuo A."/>
            <person name="Salamov A."/>
            <person name="Ahrendt S.R."/>
            <person name="Lipzen A."/>
            <person name="Sullivan W."/>
            <person name="Andreopoulos W.B."/>
            <person name="Clum A."/>
            <person name="Lindquist E."/>
            <person name="Daum C."/>
            <person name="Ramamoorthy G.K."/>
            <person name="Gryganskyi A."/>
            <person name="Culley D."/>
            <person name="Magnuson J.K."/>
            <person name="James T.Y."/>
            <person name="O'Malley M.A."/>
            <person name="Stajich J.E."/>
            <person name="Spatafora J.W."/>
            <person name="Visel A."/>
            <person name="Grigoriev I.V."/>
        </authorList>
    </citation>
    <scope>NUCLEOTIDE SEQUENCE [LARGE SCALE GENOMIC DNA]</scope>
    <source>
        <strain evidence="6 7">PL171</strain>
    </source>
</reference>
<comment type="caution">
    <text evidence="6">The sequence shown here is derived from an EMBL/GenBank/DDBJ whole genome shotgun (WGS) entry which is preliminary data.</text>
</comment>
<evidence type="ECO:0000256" key="1">
    <source>
        <dbReference type="ARBA" id="ARBA00004123"/>
    </source>
</evidence>
<feature type="compositionally biased region" description="Low complexity" evidence="4">
    <location>
        <begin position="17"/>
        <end position="28"/>
    </location>
</feature>
<dbReference type="InterPro" id="IPR045166">
    <property type="entry name" value="Spp2-like"/>
</dbReference>
<accession>A0A1Y2HXS8</accession>
<comment type="subcellular location">
    <subcellularLocation>
        <location evidence="1">Nucleus</location>
    </subcellularLocation>
</comment>
<evidence type="ECO:0000259" key="5">
    <source>
        <dbReference type="PROSITE" id="PS50174"/>
    </source>
</evidence>
<keyword evidence="7" id="KW-1185">Reference proteome</keyword>
<dbReference type="Proteomes" id="UP000193411">
    <property type="component" value="Unassembled WGS sequence"/>
</dbReference>
<dbReference type="GO" id="GO:0005681">
    <property type="term" value="C:spliceosomal complex"/>
    <property type="evidence" value="ECO:0007669"/>
    <property type="project" value="TreeGrafter"/>
</dbReference>
<evidence type="ECO:0000313" key="6">
    <source>
        <dbReference type="EMBL" id="ORZ39408.1"/>
    </source>
</evidence>
<sequence>MSRPDISAQKTLPAMNPSTSSSSAPSSSLHRHSGTRKRSRSRSRSRSPPPTANTPDSQQPPEHQPAKDLSKALVLRSPKPLPLSPSRTPSPARSAPLLAKRRAADQSDFDSELATLPDHCPTATYETMPIVDFGLAMLRSMGWQDGDGIGRGRNKKGAEVKPIQYIPRPGRLGLGAQPVPEGEEDAGPVYELPVTKMEIKVRKSLGVKSLVEITGGRHAGMLGVVKELMFNKEVARVELAANGDWVKVEAVDIRVLDEQDTNASGSSKVWVRPGLLVRIISKSLDGGRHYLRKGRIIDVLPGGVCVLEVDDSRRTLLDRVSQDDLETVVPSVRDQVCIVYLPRKLRNDKPYLLGMRGEVTEKDKKNQEVVVMTVEDEVVVCHFDHVCAVARGGR</sequence>
<dbReference type="PROSITE" id="PS50174">
    <property type="entry name" value="G_PATCH"/>
    <property type="match status" value="1"/>
</dbReference>
<comment type="similarity">
    <text evidence="2">Belongs to the SPP2 family.</text>
</comment>
<evidence type="ECO:0000256" key="2">
    <source>
        <dbReference type="ARBA" id="ARBA00008576"/>
    </source>
</evidence>
<dbReference type="GO" id="GO:0003676">
    <property type="term" value="F:nucleic acid binding"/>
    <property type="evidence" value="ECO:0007669"/>
    <property type="project" value="InterPro"/>
</dbReference>
<dbReference type="OrthoDB" id="5577072at2759"/>
<dbReference type="GO" id="GO:0000398">
    <property type="term" value="P:mRNA splicing, via spliceosome"/>
    <property type="evidence" value="ECO:0007669"/>
    <property type="project" value="InterPro"/>
</dbReference>
<dbReference type="SMART" id="SM00443">
    <property type="entry name" value="G_patch"/>
    <property type="match status" value="1"/>
</dbReference>
<evidence type="ECO:0000256" key="3">
    <source>
        <dbReference type="ARBA" id="ARBA00023242"/>
    </source>
</evidence>
<dbReference type="InterPro" id="IPR026822">
    <property type="entry name" value="Spp2/MOS2_G-patch"/>
</dbReference>
<name>A0A1Y2HXS8_9FUNG</name>
<gene>
    <name evidence="6" type="ORF">BCR44DRAFT_1426474</name>
</gene>
<dbReference type="Gene3D" id="2.30.30.140">
    <property type="match status" value="1"/>
</dbReference>
<evidence type="ECO:0000256" key="4">
    <source>
        <dbReference type="SAM" id="MobiDB-lite"/>
    </source>
</evidence>